<keyword evidence="3" id="KW-1185">Reference proteome</keyword>
<feature type="compositionally biased region" description="Polar residues" evidence="1">
    <location>
        <begin position="147"/>
        <end position="162"/>
    </location>
</feature>
<feature type="compositionally biased region" description="Low complexity" evidence="1">
    <location>
        <begin position="353"/>
        <end position="362"/>
    </location>
</feature>
<evidence type="ECO:0000256" key="1">
    <source>
        <dbReference type="SAM" id="MobiDB-lite"/>
    </source>
</evidence>
<gene>
    <name evidence="2" type="ORF">GOODEAATRI_002672</name>
</gene>
<feature type="non-terminal residue" evidence="2">
    <location>
        <position position="1"/>
    </location>
</feature>
<evidence type="ECO:0000313" key="2">
    <source>
        <dbReference type="EMBL" id="MEQ2170668.1"/>
    </source>
</evidence>
<accession>A0ABV0NJD6</accession>
<reference evidence="2 3" key="1">
    <citation type="submission" date="2021-06" db="EMBL/GenBank/DDBJ databases">
        <authorList>
            <person name="Palmer J.M."/>
        </authorList>
    </citation>
    <scope>NUCLEOTIDE SEQUENCE [LARGE SCALE GENOMIC DNA]</scope>
    <source>
        <strain evidence="2 3">GA_2019</strain>
        <tissue evidence="2">Muscle</tissue>
    </source>
</reference>
<name>A0ABV0NJD6_9TELE</name>
<evidence type="ECO:0000313" key="3">
    <source>
        <dbReference type="Proteomes" id="UP001476798"/>
    </source>
</evidence>
<feature type="region of interest" description="Disordered" evidence="1">
    <location>
        <begin position="137"/>
        <end position="169"/>
    </location>
</feature>
<comment type="caution">
    <text evidence="2">The sequence shown here is derived from an EMBL/GenBank/DDBJ whole genome shotgun (WGS) entry which is preliminary data.</text>
</comment>
<sequence>RDLSPTCLGRDHLVEALSENPCMNCSFMPRALRVARLAQLCPQDDADLTPSGQVAPLRRSKHRDETTVSVPPSRRKRAKSDQALATRVEQLSTELAEMKSLLQSCHSDASLPTAGLSSPPMPDLSVEEDVLSLAASASQFRDEEEAQSSPASETGSFSSQSAVGEPSDGSMREVKCMALRQLQLELLLGEVSATGSAFFRRGRAPFSVPPSEEYPRELQACWWDPRALSRAHAGRLGNSMAHLMFALSASLQDAGGATTAVGFINAALQAFALMTRELGRVMSFLVQARRRVWLAQSPLTEACRRTLRGVPVVPGELFGSAAVEALEQTVQARQTSQQLSGLRRSMPPPPPQRSSCPSVSPSARPPPQHGDRSVGFYPREVRQRPSRDFCQPVHRPVRQTQDPGRPHPRAPRDSGGRR</sequence>
<organism evidence="2 3">
    <name type="scientific">Goodea atripinnis</name>
    <dbReference type="NCBI Taxonomy" id="208336"/>
    <lineage>
        <taxon>Eukaryota</taxon>
        <taxon>Metazoa</taxon>
        <taxon>Chordata</taxon>
        <taxon>Craniata</taxon>
        <taxon>Vertebrata</taxon>
        <taxon>Euteleostomi</taxon>
        <taxon>Actinopterygii</taxon>
        <taxon>Neopterygii</taxon>
        <taxon>Teleostei</taxon>
        <taxon>Neoteleostei</taxon>
        <taxon>Acanthomorphata</taxon>
        <taxon>Ovalentaria</taxon>
        <taxon>Atherinomorphae</taxon>
        <taxon>Cyprinodontiformes</taxon>
        <taxon>Goodeidae</taxon>
        <taxon>Goodea</taxon>
    </lineage>
</organism>
<proteinExistence type="predicted"/>
<dbReference type="EMBL" id="JAHRIO010040077">
    <property type="protein sequence ID" value="MEQ2170668.1"/>
    <property type="molecule type" value="Genomic_DNA"/>
</dbReference>
<feature type="region of interest" description="Disordered" evidence="1">
    <location>
        <begin position="44"/>
        <end position="84"/>
    </location>
</feature>
<dbReference type="Proteomes" id="UP001476798">
    <property type="component" value="Unassembled WGS sequence"/>
</dbReference>
<protein>
    <submittedName>
        <fullName evidence="2">Uncharacterized protein</fullName>
    </submittedName>
</protein>
<feature type="region of interest" description="Disordered" evidence="1">
    <location>
        <begin position="332"/>
        <end position="418"/>
    </location>
</feature>